<feature type="repeat" description="ANK" evidence="1">
    <location>
        <begin position="1"/>
        <end position="31"/>
    </location>
</feature>
<dbReference type="EMBL" id="CVLB01000001">
    <property type="protein sequence ID" value="CRF32680.1"/>
    <property type="molecule type" value="Genomic_DNA"/>
</dbReference>
<dbReference type="InterPro" id="IPR002110">
    <property type="entry name" value="Ankyrin_rpt"/>
</dbReference>
<dbReference type="Proteomes" id="UP000043763">
    <property type="component" value="Unassembled WGS sequence"/>
</dbReference>
<dbReference type="Gene3D" id="1.25.40.20">
    <property type="entry name" value="Ankyrin repeat-containing domain"/>
    <property type="match status" value="1"/>
</dbReference>
<protein>
    <submittedName>
        <fullName evidence="2">Uncharacterized protein</fullName>
    </submittedName>
</protein>
<sequence length="46" mass="5182">MIELLEAIKNNDFERVKVFISNGADVNIKNRYGNTPLNTASGFGYF</sequence>
<dbReference type="AlphaFoldDB" id="A0A0G4K5T1"/>
<dbReference type="Pfam" id="PF13637">
    <property type="entry name" value="Ank_4"/>
    <property type="match status" value="1"/>
</dbReference>
<gene>
    <name evidence="2" type="ORF">BRSU_0954</name>
</gene>
<dbReference type="InterPro" id="IPR036770">
    <property type="entry name" value="Ankyrin_rpt-contain_sf"/>
</dbReference>
<accession>A0A0G4K5T1</accession>
<keyword evidence="1" id="KW-0040">ANK repeat</keyword>
<name>A0A0G4K5T1_9SPIR</name>
<organism evidence="2 3">
    <name type="scientific">Brachyspira suanatina</name>
    <dbReference type="NCBI Taxonomy" id="381802"/>
    <lineage>
        <taxon>Bacteria</taxon>
        <taxon>Pseudomonadati</taxon>
        <taxon>Spirochaetota</taxon>
        <taxon>Spirochaetia</taxon>
        <taxon>Brachyspirales</taxon>
        <taxon>Brachyspiraceae</taxon>
        <taxon>Brachyspira</taxon>
    </lineage>
</organism>
<evidence type="ECO:0000313" key="2">
    <source>
        <dbReference type="EMBL" id="CRF32680.1"/>
    </source>
</evidence>
<proteinExistence type="predicted"/>
<dbReference type="OrthoDB" id="5657095at2"/>
<evidence type="ECO:0000256" key="1">
    <source>
        <dbReference type="PROSITE-ProRule" id="PRU00023"/>
    </source>
</evidence>
<reference evidence="3" key="1">
    <citation type="submission" date="2015-04" db="EMBL/GenBank/DDBJ databases">
        <authorList>
            <person name="Mushtaq Mamoona"/>
        </authorList>
    </citation>
    <scope>NUCLEOTIDE SEQUENCE [LARGE SCALE GENOMIC DNA]</scope>
    <source>
        <strain evidence="3">AN4859/03</strain>
    </source>
</reference>
<dbReference type="RefSeq" id="WP_083997864.1">
    <property type="nucleotide sequence ID" value="NZ_CVLB01000001.1"/>
</dbReference>
<dbReference type="PROSITE" id="PS50088">
    <property type="entry name" value="ANK_REPEAT"/>
    <property type="match status" value="1"/>
</dbReference>
<dbReference type="SUPFAM" id="SSF48403">
    <property type="entry name" value="Ankyrin repeat"/>
    <property type="match status" value="1"/>
</dbReference>
<evidence type="ECO:0000313" key="3">
    <source>
        <dbReference type="Proteomes" id="UP000043763"/>
    </source>
</evidence>
<keyword evidence="3" id="KW-1185">Reference proteome</keyword>